<reference evidence="1 2" key="1">
    <citation type="submission" date="2014-10" db="EMBL/GenBank/DDBJ databases">
        <title>Draft genome of the hookworm Ancylostoma caninum.</title>
        <authorList>
            <person name="Mitreva M."/>
        </authorList>
    </citation>
    <scope>NUCLEOTIDE SEQUENCE [LARGE SCALE GENOMIC DNA]</scope>
    <source>
        <strain evidence="1 2">Baltimore</strain>
    </source>
</reference>
<dbReference type="InterPro" id="IPR035940">
    <property type="entry name" value="CAP_sf"/>
</dbReference>
<name>A0A368GSD2_ANCCA</name>
<evidence type="ECO:0000313" key="2">
    <source>
        <dbReference type="Proteomes" id="UP000252519"/>
    </source>
</evidence>
<evidence type="ECO:0008006" key="3">
    <source>
        <dbReference type="Google" id="ProtNLM"/>
    </source>
</evidence>
<organism evidence="1 2">
    <name type="scientific">Ancylostoma caninum</name>
    <name type="common">Dog hookworm</name>
    <dbReference type="NCBI Taxonomy" id="29170"/>
    <lineage>
        <taxon>Eukaryota</taxon>
        <taxon>Metazoa</taxon>
        <taxon>Ecdysozoa</taxon>
        <taxon>Nematoda</taxon>
        <taxon>Chromadorea</taxon>
        <taxon>Rhabditida</taxon>
        <taxon>Rhabditina</taxon>
        <taxon>Rhabditomorpha</taxon>
        <taxon>Strongyloidea</taxon>
        <taxon>Ancylostomatidae</taxon>
        <taxon>Ancylostomatinae</taxon>
        <taxon>Ancylostoma</taxon>
    </lineage>
</organism>
<dbReference type="EMBL" id="JOJR01000090">
    <property type="protein sequence ID" value="RCN45895.1"/>
    <property type="molecule type" value="Genomic_DNA"/>
</dbReference>
<dbReference type="Gene3D" id="3.40.33.10">
    <property type="entry name" value="CAP"/>
    <property type="match status" value="1"/>
</dbReference>
<dbReference type="AlphaFoldDB" id="A0A368GSD2"/>
<proteinExistence type="predicted"/>
<protein>
    <recommendedName>
        <fullName evidence="3">SCP domain-containing protein</fullName>
    </recommendedName>
</protein>
<evidence type="ECO:0000313" key="1">
    <source>
        <dbReference type="EMBL" id="RCN45895.1"/>
    </source>
</evidence>
<keyword evidence="2" id="KW-1185">Reference proteome</keyword>
<sequence length="161" mass="18110">MHATIGKEWNCTLERLANASLNEKCTKNAPEAPQGTTGFFDYITEGELLVAGKPRPFGMELWLSEIERTSMDVDTTLRFVLYENLNENYSNLVRYNAYGIGCAGKFCTDAKDQFNIFCLTNKPRDTSSKQLTVITIGALIATAEYAQIPMKCSILQEEFLR</sequence>
<gene>
    <name evidence="1" type="ORF">ANCCAN_08060</name>
</gene>
<dbReference type="SUPFAM" id="SSF55797">
    <property type="entry name" value="PR-1-like"/>
    <property type="match status" value="1"/>
</dbReference>
<dbReference type="Proteomes" id="UP000252519">
    <property type="component" value="Unassembled WGS sequence"/>
</dbReference>
<accession>A0A368GSD2</accession>
<comment type="caution">
    <text evidence="1">The sequence shown here is derived from an EMBL/GenBank/DDBJ whole genome shotgun (WGS) entry which is preliminary data.</text>
</comment>